<dbReference type="SMART" id="SM00220">
    <property type="entry name" value="S_TKc"/>
    <property type="match status" value="1"/>
</dbReference>
<keyword evidence="2" id="KW-0547">Nucleotide-binding</keyword>
<dbReference type="Gene3D" id="1.10.510.10">
    <property type="entry name" value="Transferase(Phosphotransferase) domain 1"/>
    <property type="match status" value="1"/>
</dbReference>
<evidence type="ECO:0000256" key="1">
    <source>
        <dbReference type="ARBA" id="ARBA00022679"/>
    </source>
</evidence>
<dbReference type="PROSITE" id="PS50011">
    <property type="entry name" value="PROTEIN_KINASE_DOM"/>
    <property type="match status" value="1"/>
</dbReference>
<organism evidence="6 7">
    <name type="scientific">Reticulomyxa filosa</name>
    <dbReference type="NCBI Taxonomy" id="46433"/>
    <lineage>
        <taxon>Eukaryota</taxon>
        <taxon>Sar</taxon>
        <taxon>Rhizaria</taxon>
        <taxon>Retaria</taxon>
        <taxon>Foraminifera</taxon>
        <taxon>Monothalamids</taxon>
        <taxon>Reticulomyxidae</taxon>
        <taxon>Reticulomyxa</taxon>
    </lineage>
</organism>
<sequence length="255" mass="28945">MIRRVSMNWNALHVDEGISKITHVTTDKGTCSNIEVCVKSYGFETAVPRSALEHIVQDIISRHRTYHKHLACLYAVRLVDRSAEKLGQQGYAIETLCKWYSKGSLYDIIVASPKHIPFAHKVIVRIALQLAQVLQYIHYHLGTCHGFLKSKNILFDDVMNVKLTDFGLIGLKQTMQVFMPKADFDGYWCDPAYFSDGLPLTPECDIWAYGFILYQLVTKKIPFAESTFEETKKAIVDLQLPAIPVACPAFLRDVC</sequence>
<dbReference type="InterPro" id="IPR051681">
    <property type="entry name" value="Ser/Thr_Kinases-Pseudokinases"/>
</dbReference>
<proteinExistence type="predicted"/>
<keyword evidence="4" id="KW-0067">ATP-binding</keyword>
<evidence type="ECO:0000313" key="7">
    <source>
        <dbReference type="Proteomes" id="UP000023152"/>
    </source>
</evidence>
<evidence type="ECO:0000256" key="4">
    <source>
        <dbReference type="ARBA" id="ARBA00022840"/>
    </source>
</evidence>
<dbReference type="SUPFAM" id="SSF56112">
    <property type="entry name" value="Protein kinase-like (PK-like)"/>
    <property type="match status" value="1"/>
</dbReference>
<keyword evidence="7" id="KW-1185">Reference proteome</keyword>
<evidence type="ECO:0000256" key="2">
    <source>
        <dbReference type="ARBA" id="ARBA00022741"/>
    </source>
</evidence>
<dbReference type="PANTHER" id="PTHR44329">
    <property type="entry name" value="SERINE/THREONINE-PROTEIN KINASE TNNI3K-RELATED"/>
    <property type="match status" value="1"/>
</dbReference>
<dbReference type="Proteomes" id="UP000023152">
    <property type="component" value="Unassembled WGS sequence"/>
</dbReference>
<feature type="domain" description="Protein kinase" evidence="5">
    <location>
        <begin position="1"/>
        <end position="255"/>
    </location>
</feature>
<evidence type="ECO:0000313" key="6">
    <source>
        <dbReference type="EMBL" id="ETO25435.1"/>
    </source>
</evidence>
<dbReference type="PANTHER" id="PTHR44329:SF288">
    <property type="entry name" value="MITOGEN-ACTIVATED PROTEIN KINASE KINASE KINASE 20"/>
    <property type="match status" value="1"/>
</dbReference>
<dbReference type="OrthoDB" id="10261027at2759"/>
<accession>X6NGK3</accession>
<dbReference type="Pfam" id="PF00069">
    <property type="entry name" value="Pkinase"/>
    <property type="match status" value="1"/>
</dbReference>
<protein>
    <recommendedName>
        <fullName evidence="5">Protein kinase domain-containing protein</fullName>
    </recommendedName>
</protein>
<dbReference type="AlphaFoldDB" id="X6NGK3"/>
<evidence type="ECO:0000256" key="3">
    <source>
        <dbReference type="ARBA" id="ARBA00022777"/>
    </source>
</evidence>
<dbReference type="InterPro" id="IPR000719">
    <property type="entry name" value="Prot_kinase_dom"/>
</dbReference>
<gene>
    <name evidence="6" type="ORF">RFI_11703</name>
</gene>
<dbReference type="GO" id="GO:0004674">
    <property type="term" value="F:protein serine/threonine kinase activity"/>
    <property type="evidence" value="ECO:0007669"/>
    <property type="project" value="TreeGrafter"/>
</dbReference>
<reference evidence="6 7" key="1">
    <citation type="journal article" date="2013" name="Curr. Biol.">
        <title>The Genome of the Foraminiferan Reticulomyxa filosa.</title>
        <authorList>
            <person name="Glockner G."/>
            <person name="Hulsmann N."/>
            <person name="Schleicher M."/>
            <person name="Noegel A.A."/>
            <person name="Eichinger L."/>
            <person name="Gallinger C."/>
            <person name="Pawlowski J."/>
            <person name="Sierra R."/>
            <person name="Euteneuer U."/>
            <person name="Pillet L."/>
            <person name="Moustafa A."/>
            <person name="Platzer M."/>
            <person name="Groth M."/>
            <person name="Szafranski K."/>
            <person name="Schliwa M."/>
        </authorList>
    </citation>
    <scope>NUCLEOTIDE SEQUENCE [LARGE SCALE GENOMIC DNA]</scope>
</reference>
<comment type="caution">
    <text evidence="6">The sequence shown here is derived from an EMBL/GenBank/DDBJ whole genome shotgun (WGS) entry which is preliminary data.</text>
</comment>
<name>X6NGK3_RETFI</name>
<evidence type="ECO:0000259" key="5">
    <source>
        <dbReference type="PROSITE" id="PS50011"/>
    </source>
</evidence>
<keyword evidence="3" id="KW-0418">Kinase</keyword>
<dbReference type="EMBL" id="ASPP01008539">
    <property type="protein sequence ID" value="ETO25435.1"/>
    <property type="molecule type" value="Genomic_DNA"/>
</dbReference>
<keyword evidence="1" id="KW-0808">Transferase</keyword>
<dbReference type="GO" id="GO:0005524">
    <property type="term" value="F:ATP binding"/>
    <property type="evidence" value="ECO:0007669"/>
    <property type="project" value="UniProtKB-KW"/>
</dbReference>
<dbReference type="InterPro" id="IPR011009">
    <property type="entry name" value="Kinase-like_dom_sf"/>
</dbReference>